<dbReference type="Gene3D" id="3.10.450.50">
    <property type="match status" value="1"/>
</dbReference>
<protein>
    <recommendedName>
        <fullName evidence="1">SnoaL-like domain-containing protein</fullName>
    </recommendedName>
</protein>
<evidence type="ECO:0000313" key="2">
    <source>
        <dbReference type="EMBL" id="GIM76543.1"/>
    </source>
</evidence>
<dbReference type="Proteomes" id="UP000680865">
    <property type="component" value="Unassembled WGS sequence"/>
</dbReference>
<accession>A0A919W1I9</accession>
<evidence type="ECO:0000259" key="1">
    <source>
        <dbReference type="Pfam" id="PF12680"/>
    </source>
</evidence>
<keyword evidence="3" id="KW-1185">Reference proteome</keyword>
<feature type="domain" description="SnoaL-like" evidence="1">
    <location>
        <begin position="10"/>
        <end position="108"/>
    </location>
</feature>
<dbReference type="Pfam" id="PF12680">
    <property type="entry name" value="SnoaL_2"/>
    <property type="match status" value="1"/>
</dbReference>
<gene>
    <name evidence="2" type="ORF">Aco04nite_51000</name>
</gene>
<reference evidence="2" key="1">
    <citation type="submission" date="2021-03" db="EMBL/GenBank/DDBJ databases">
        <title>Whole genome shotgun sequence of Actinoplanes consettensis NBRC 14913.</title>
        <authorList>
            <person name="Komaki H."/>
            <person name="Tamura T."/>
        </authorList>
    </citation>
    <scope>NUCLEOTIDE SEQUENCE</scope>
    <source>
        <strain evidence="2">NBRC 14913</strain>
    </source>
</reference>
<organism evidence="2 3">
    <name type="scientific">Winogradskya consettensis</name>
    <dbReference type="NCBI Taxonomy" id="113560"/>
    <lineage>
        <taxon>Bacteria</taxon>
        <taxon>Bacillati</taxon>
        <taxon>Actinomycetota</taxon>
        <taxon>Actinomycetes</taxon>
        <taxon>Micromonosporales</taxon>
        <taxon>Micromonosporaceae</taxon>
        <taxon>Winogradskya</taxon>
    </lineage>
</organism>
<comment type="caution">
    <text evidence="2">The sequence shown here is derived from an EMBL/GenBank/DDBJ whole genome shotgun (WGS) entry which is preliminary data.</text>
</comment>
<dbReference type="EMBL" id="BOQP01000027">
    <property type="protein sequence ID" value="GIM76543.1"/>
    <property type="molecule type" value="Genomic_DNA"/>
</dbReference>
<evidence type="ECO:0000313" key="3">
    <source>
        <dbReference type="Proteomes" id="UP000680865"/>
    </source>
</evidence>
<dbReference type="SUPFAM" id="SSF54427">
    <property type="entry name" value="NTF2-like"/>
    <property type="match status" value="1"/>
</dbReference>
<dbReference type="InterPro" id="IPR032710">
    <property type="entry name" value="NTF2-like_dom_sf"/>
</dbReference>
<dbReference type="RefSeq" id="WP_203840225.1">
    <property type="nucleotide sequence ID" value="NZ_BAAATW010000010.1"/>
</dbReference>
<proteinExistence type="predicted"/>
<sequence>MSAANLSVLRGYFDAMAAGGPPAAMPFYADDVVLEVPGSHPASGTYHGHAGVGEFGATMARLSGGTFRLVPDELLAGDDHVVTVATASANGASWRRLILSTVRDGKLATVRFFEGDQGLVDKALTP</sequence>
<name>A0A919W1I9_9ACTN</name>
<dbReference type="AlphaFoldDB" id="A0A919W1I9"/>
<dbReference type="InterPro" id="IPR037401">
    <property type="entry name" value="SnoaL-like"/>
</dbReference>